<dbReference type="EMBL" id="VLLN01000010">
    <property type="protein sequence ID" value="TWJ19294.1"/>
    <property type="molecule type" value="Genomic_DNA"/>
</dbReference>
<evidence type="ECO:0000313" key="15">
    <source>
        <dbReference type="Proteomes" id="UP000319449"/>
    </source>
</evidence>
<dbReference type="InterPro" id="IPR051199">
    <property type="entry name" value="LPS_LOS_Heptosyltrfase"/>
</dbReference>
<dbReference type="OrthoDB" id="9760688at2"/>
<evidence type="ECO:0000256" key="9">
    <source>
        <dbReference type="ARBA" id="ARBA00043995"/>
    </source>
</evidence>
<dbReference type="EC" id="2.4.99.23" evidence="10"/>
<evidence type="ECO:0000256" key="12">
    <source>
        <dbReference type="ARBA" id="ARBA00044330"/>
    </source>
</evidence>
<keyword evidence="3" id="KW-1003">Cell membrane</keyword>
<evidence type="ECO:0000256" key="1">
    <source>
        <dbReference type="ARBA" id="ARBA00004515"/>
    </source>
</evidence>
<dbReference type="PANTHER" id="PTHR30160:SF19">
    <property type="entry name" value="LIPOPOLYSACCHARIDE HEPTOSYLTRANSFERASE 1"/>
    <property type="match status" value="1"/>
</dbReference>
<dbReference type="InterPro" id="IPR011908">
    <property type="entry name" value="LipoPS_heptosylTferase-I"/>
</dbReference>
<keyword evidence="6 14" id="KW-0808">Transferase</keyword>
<comment type="catalytic activity">
    <reaction evidence="13">
        <text>an alpha-Kdo-(2-&gt;4)-alpha-Kdo-(2-&gt;6)-lipid A + ADP-L-glycero-beta-D-manno-heptose = an L-alpha-D-Hep-(1-&gt;5)-[alpha-Kdo-(2-&gt;4)]-alpha-Kdo-(2-&gt;6)-lipid A + ADP + H(+)</text>
        <dbReference type="Rhea" id="RHEA:74067"/>
        <dbReference type="ChEBI" id="CHEBI:15378"/>
        <dbReference type="ChEBI" id="CHEBI:61506"/>
        <dbReference type="ChEBI" id="CHEBI:176431"/>
        <dbReference type="ChEBI" id="CHEBI:193068"/>
        <dbReference type="ChEBI" id="CHEBI:456216"/>
        <dbReference type="EC" id="2.4.99.23"/>
    </reaction>
</comment>
<dbReference type="PANTHER" id="PTHR30160">
    <property type="entry name" value="TETRAACYLDISACCHARIDE 4'-KINASE-RELATED"/>
    <property type="match status" value="1"/>
</dbReference>
<gene>
    <name evidence="14" type="ORF">JN12_01985</name>
</gene>
<protein>
    <recommendedName>
        <fullName evidence="11">Lipopolysaccharide heptosyltransferase 1</fullName>
        <ecNumber evidence="10">2.4.99.23</ecNumber>
    </recommendedName>
    <alternativeName>
        <fullName evidence="12">ADP-heptose:lipopolysaccharide heptosyltransferase I</fullName>
    </alternativeName>
</protein>
<dbReference type="AlphaFoldDB" id="A0A562VNH2"/>
<dbReference type="Pfam" id="PF01075">
    <property type="entry name" value="Glyco_transf_9"/>
    <property type="match status" value="1"/>
</dbReference>
<dbReference type="NCBIfam" id="TIGR02193">
    <property type="entry name" value="heptsyl_trn_I"/>
    <property type="match status" value="1"/>
</dbReference>
<dbReference type="CDD" id="cd03789">
    <property type="entry name" value="GT9_LPS_heptosyltransferase"/>
    <property type="match status" value="1"/>
</dbReference>
<evidence type="ECO:0000256" key="4">
    <source>
        <dbReference type="ARBA" id="ARBA00022519"/>
    </source>
</evidence>
<evidence type="ECO:0000256" key="7">
    <source>
        <dbReference type="ARBA" id="ARBA00022985"/>
    </source>
</evidence>
<organism evidence="14 15">
    <name type="scientific">Geobacter argillaceus</name>
    <dbReference type="NCBI Taxonomy" id="345631"/>
    <lineage>
        <taxon>Bacteria</taxon>
        <taxon>Pseudomonadati</taxon>
        <taxon>Thermodesulfobacteriota</taxon>
        <taxon>Desulfuromonadia</taxon>
        <taxon>Geobacterales</taxon>
        <taxon>Geobacteraceae</taxon>
        <taxon>Geobacter</taxon>
    </lineage>
</organism>
<comment type="similarity">
    <text evidence="9">Belongs to the glycosyltransferase 9 family.</text>
</comment>
<evidence type="ECO:0000256" key="13">
    <source>
        <dbReference type="ARBA" id="ARBA00049201"/>
    </source>
</evidence>
<dbReference type="RefSeq" id="WP_145021994.1">
    <property type="nucleotide sequence ID" value="NZ_VLLN01000010.1"/>
</dbReference>
<comment type="caution">
    <text evidence="14">The sequence shown here is derived from an EMBL/GenBank/DDBJ whole genome shotgun (WGS) entry which is preliminary data.</text>
</comment>
<dbReference type="Gene3D" id="3.40.50.2000">
    <property type="entry name" value="Glycogen Phosphorylase B"/>
    <property type="match status" value="2"/>
</dbReference>
<evidence type="ECO:0000256" key="10">
    <source>
        <dbReference type="ARBA" id="ARBA00044041"/>
    </source>
</evidence>
<keyword evidence="15" id="KW-1185">Reference proteome</keyword>
<name>A0A562VNH2_9BACT</name>
<keyword evidence="8" id="KW-0472">Membrane</keyword>
<dbReference type="GO" id="GO:0005886">
    <property type="term" value="C:plasma membrane"/>
    <property type="evidence" value="ECO:0007669"/>
    <property type="project" value="UniProtKB-SubCell"/>
</dbReference>
<evidence type="ECO:0000256" key="8">
    <source>
        <dbReference type="ARBA" id="ARBA00023136"/>
    </source>
</evidence>
<dbReference type="GO" id="GO:0009244">
    <property type="term" value="P:lipopolysaccharide core region biosynthetic process"/>
    <property type="evidence" value="ECO:0007669"/>
    <property type="project" value="InterPro"/>
</dbReference>
<dbReference type="GO" id="GO:0008713">
    <property type="term" value="F:ADP-heptose-lipopolysaccharide heptosyltransferase activity"/>
    <property type="evidence" value="ECO:0007669"/>
    <property type="project" value="TreeGrafter"/>
</dbReference>
<proteinExistence type="inferred from homology"/>
<keyword evidence="7" id="KW-0448">Lipopolysaccharide biosynthesis</keyword>
<dbReference type="InterPro" id="IPR002201">
    <property type="entry name" value="Glyco_trans_9"/>
</dbReference>
<evidence type="ECO:0000256" key="3">
    <source>
        <dbReference type="ARBA" id="ARBA00022475"/>
    </source>
</evidence>
<comment type="subcellular location">
    <subcellularLocation>
        <location evidence="1">Cell inner membrane</location>
        <topology evidence="1">Peripheral membrane protein</topology>
        <orientation evidence="1">Cytoplasmic side</orientation>
    </subcellularLocation>
</comment>
<keyword evidence="4" id="KW-0997">Cell inner membrane</keyword>
<evidence type="ECO:0000256" key="2">
    <source>
        <dbReference type="ARBA" id="ARBA00004713"/>
    </source>
</evidence>
<evidence type="ECO:0000256" key="5">
    <source>
        <dbReference type="ARBA" id="ARBA00022676"/>
    </source>
</evidence>
<dbReference type="SUPFAM" id="SSF53756">
    <property type="entry name" value="UDP-Glycosyltransferase/glycogen phosphorylase"/>
    <property type="match status" value="1"/>
</dbReference>
<evidence type="ECO:0000256" key="11">
    <source>
        <dbReference type="ARBA" id="ARBA00044190"/>
    </source>
</evidence>
<dbReference type="GO" id="GO:0005829">
    <property type="term" value="C:cytosol"/>
    <property type="evidence" value="ECO:0007669"/>
    <property type="project" value="TreeGrafter"/>
</dbReference>
<sequence length="331" mass="36327">MKIAIIRLSSLGDIVFGMASLQLIRRAFPDCSITWIADSRFADILDGNPDLERIVKLDLKKLKGRFSLGGLQAQLAKLEGLGPFDMIIDLHGMLKSALIARRLGGVRTGFHRSVVKEPLATLFYSRTVTVPFSEPAVHRYAALIVQSLGFTMDPTELVGKHPFLGHRPGDEEATKGLFRTDRKNIIMVPETSIAYKNYPKEKLIAVADRLKQNILVCHGSPAELESANYLAEHSPYVTILPRLDLNQLKAAISRADLVIGGDTGPTHMAWASNVPSLALFGATAPPYAPTDRHRVLTSGSRVNTAKPDRNDFSVSTIAVEEVVRQAEELLL</sequence>
<evidence type="ECO:0000313" key="14">
    <source>
        <dbReference type="EMBL" id="TWJ19294.1"/>
    </source>
</evidence>
<dbReference type="Proteomes" id="UP000319449">
    <property type="component" value="Unassembled WGS sequence"/>
</dbReference>
<reference evidence="14 15" key="1">
    <citation type="submission" date="2019-07" db="EMBL/GenBank/DDBJ databases">
        <title>Genomic Encyclopedia of Archaeal and Bacterial Type Strains, Phase II (KMG-II): from individual species to whole genera.</title>
        <authorList>
            <person name="Goeker M."/>
        </authorList>
    </citation>
    <scope>NUCLEOTIDE SEQUENCE [LARGE SCALE GENOMIC DNA]</scope>
    <source>
        <strain evidence="14 15">ATCC BAA-1139</strain>
    </source>
</reference>
<evidence type="ECO:0000256" key="6">
    <source>
        <dbReference type="ARBA" id="ARBA00022679"/>
    </source>
</evidence>
<comment type="pathway">
    <text evidence="2">Bacterial outer membrane biogenesis; LPS core biosynthesis.</text>
</comment>
<keyword evidence="5" id="KW-0328">Glycosyltransferase</keyword>
<accession>A0A562VNH2</accession>